<dbReference type="RefSeq" id="XP_067816314.1">
    <property type="nucleotide sequence ID" value="XM_067967512.1"/>
</dbReference>
<keyword evidence="2" id="KW-1185">Reference proteome</keyword>
<reference evidence="1 2" key="1">
    <citation type="journal article" date="2021" name="Genome Biol.">
        <title>AFLAP: assembly-free linkage analysis pipeline using k-mers from genome sequencing data.</title>
        <authorList>
            <person name="Fletcher K."/>
            <person name="Zhang L."/>
            <person name="Gil J."/>
            <person name="Han R."/>
            <person name="Cavanaugh K."/>
            <person name="Michelmore R."/>
        </authorList>
    </citation>
    <scope>NUCLEOTIDE SEQUENCE [LARGE SCALE GENOMIC DNA]</scope>
    <source>
        <strain evidence="1 2">SF5</strain>
    </source>
</reference>
<name>A0A976FHG3_BRELC</name>
<accession>A0A976FHG3</accession>
<protein>
    <submittedName>
        <fullName evidence="1">Uncharacterized protein</fullName>
    </submittedName>
</protein>
<evidence type="ECO:0000313" key="2">
    <source>
        <dbReference type="Proteomes" id="UP000294530"/>
    </source>
</evidence>
<dbReference type="KEGG" id="blac:94353183"/>
<dbReference type="Proteomes" id="UP000294530">
    <property type="component" value="Unassembled WGS sequence"/>
</dbReference>
<sequence>MLVRIPMNYLRTPDTHDQTLRMTRVRKIPQTASAAIAAAAVPKLAKQTDANTTATYGLSSTKQWLRCRPNCQCAPRVKLRG</sequence>
<dbReference type="GeneID" id="94353183"/>
<gene>
    <name evidence="1" type="ORF">CCR75_009473</name>
</gene>
<dbReference type="AlphaFoldDB" id="A0A976FHG3"/>
<evidence type="ECO:0000313" key="1">
    <source>
        <dbReference type="EMBL" id="TDH66815.1"/>
    </source>
</evidence>
<organism evidence="1 2">
    <name type="scientific">Bremia lactucae</name>
    <name type="common">Lettuce downy mildew</name>
    <dbReference type="NCBI Taxonomy" id="4779"/>
    <lineage>
        <taxon>Eukaryota</taxon>
        <taxon>Sar</taxon>
        <taxon>Stramenopiles</taxon>
        <taxon>Oomycota</taxon>
        <taxon>Peronosporomycetes</taxon>
        <taxon>Peronosporales</taxon>
        <taxon>Peronosporaceae</taxon>
        <taxon>Bremia</taxon>
    </lineage>
</organism>
<comment type="caution">
    <text evidence="1">The sequence shown here is derived from an EMBL/GenBank/DDBJ whole genome shotgun (WGS) entry which is preliminary data.</text>
</comment>
<proteinExistence type="predicted"/>
<dbReference type="EMBL" id="SHOA02000198">
    <property type="protein sequence ID" value="TDH66815.1"/>
    <property type="molecule type" value="Genomic_DNA"/>
</dbReference>